<accession>A0A3R8PX71</accession>
<keyword evidence="2" id="KW-1185">Reference proteome</keyword>
<sequence length="361" mass="40854">MKNKNIYFATDKNIYDALHHKRITVAILRDILLRKGIILSPELLKEDLIEEVCKLPHGFYDLDTLKEFVQTYDKRESTTNVKLTTSSSQNELKTAAEQVKKKISTSLGESVSITAKKDGSLSIEVNYQDIDLSRTALRQIDNRSIKIDMTVNDDSIDIRMPQNQKAKDILAEVQAELSKIKSEEIGKFEVSLEAIPNPELRSQFFQELMNGLEGYEVDDVTNVELNRHNSKDNDDEDEDEEIETGFVKKAVLKGEGVNSSAIFSQLHSKGYYIGRIAWSAKPKNGIGNRILVEVFFKDSENCSDFSYQIKGINNKKADGYNITLRTATESEKKEISELIELSAENAYNIVTGKKVNKHDES</sequence>
<dbReference type="RefSeq" id="WP_116237928.1">
    <property type="nucleotide sequence ID" value="NZ_QHJW02000023.1"/>
</dbReference>
<evidence type="ECO:0000313" key="1">
    <source>
        <dbReference type="EMBL" id="RRO08286.1"/>
    </source>
</evidence>
<reference evidence="1" key="1">
    <citation type="submission" date="2018-11" db="EMBL/GenBank/DDBJ databases">
        <title>Draft genome sequences of proposed Pectobacterium aquaticum sp. nov. isolated in France from fresh water.</title>
        <authorList>
            <person name="Pedron J."/>
            <person name="Barny M.A."/>
        </authorList>
    </citation>
    <scope>NUCLEOTIDE SEQUENCE [LARGE SCALE GENOMIC DNA]</scope>
    <source>
        <strain evidence="1">A35-S23-M15</strain>
    </source>
</reference>
<protein>
    <submittedName>
        <fullName evidence="1">Uncharacterized protein</fullName>
    </submittedName>
</protein>
<dbReference type="Proteomes" id="UP000256817">
    <property type="component" value="Unassembled WGS sequence"/>
</dbReference>
<comment type="caution">
    <text evidence="1">The sequence shown here is derived from an EMBL/GenBank/DDBJ whole genome shotgun (WGS) entry which is preliminary data.</text>
</comment>
<organism evidence="1 2">
    <name type="scientific">Pectobacterium aquaticum</name>
    <dbReference type="NCBI Taxonomy" id="2204145"/>
    <lineage>
        <taxon>Bacteria</taxon>
        <taxon>Pseudomonadati</taxon>
        <taxon>Pseudomonadota</taxon>
        <taxon>Gammaproteobacteria</taxon>
        <taxon>Enterobacterales</taxon>
        <taxon>Pectobacteriaceae</taxon>
        <taxon>Pectobacterium</taxon>
    </lineage>
</organism>
<name>A0A3R8PX71_9GAMM</name>
<evidence type="ECO:0000313" key="2">
    <source>
        <dbReference type="Proteomes" id="UP000256817"/>
    </source>
</evidence>
<proteinExistence type="predicted"/>
<gene>
    <name evidence="1" type="ORF">DMB85_011435</name>
</gene>
<dbReference type="EMBL" id="QHJW02000023">
    <property type="protein sequence ID" value="RRO08286.1"/>
    <property type="molecule type" value="Genomic_DNA"/>
</dbReference>